<dbReference type="EMBL" id="MU150229">
    <property type="protein sequence ID" value="KAF9469508.1"/>
    <property type="molecule type" value="Genomic_DNA"/>
</dbReference>
<feature type="compositionally biased region" description="Basic and acidic residues" evidence="1">
    <location>
        <begin position="74"/>
        <end position="87"/>
    </location>
</feature>
<feature type="compositionally biased region" description="Acidic residues" evidence="1">
    <location>
        <begin position="88"/>
        <end position="98"/>
    </location>
</feature>
<organism evidence="2 3">
    <name type="scientific">Collybia nuda</name>
    <dbReference type="NCBI Taxonomy" id="64659"/>
    <lineage>
        <taxon>Eukaryota</taxon>
        <taxon>Fungi</taxon>
        <taxon>Dikarya</taxon>
        <taxon>Basidiomycota</taxon>
        <taxon>Agaricomycotina</taxon>
        <taxon>Agaricomycetes</taxon>
        <taxon>Agaricomycetidae</taxon>
        <taxon>Agaricales</taxon>
        <taxon>Tricholomatineae</taxon>
        <taxon>Clitocybaceae</taxon>
        <taxon>Collybia</taxon>
    </lineage>
</organism>
<evidence type="ECO:0000256" key="1">
    <source>
        <dbReference type="SAM" id="MobiDB-lite"/>
    </source>
</evidence>
<proteinExistence type="predicted"/>
<dbReference type="OrthoDB" id="2553859at2759"/>
<protein>
    <submittedName>
        <fullName evidence="2">Uncharacterized protein</fullName>
    </submittedName>
</protein>
<keyword evidence="3" id="KW-1185">Reference proteome</keyword>
<reference evidence="2" key="1">
    <citation type="submission" date="2020-11" db="EMBL/GenBank/DDBJ databases">
        <authorList>
            <consortium name="DOE Joint Genome Institute"/>
            <person name="Ahrendt S."/>
            <person name="Riley R."/>
            <person name="Andreopoulos W."/>
            <person name="Labutti K."/>
            <person name="Pangilinan J."/>
            <person name="Ruiz-Duenas F.J."/>
            <person name="Barrasa J.M."/>
            <person name="Sanchez-Garcia M."/>
            <person name="Camarero S."/>
            <person name="Miyauchi S."/>
            <person name="Serrano A."/>
            <person name="Linde D."/>
            <person name="Babiker R."/>
            <person name="Drula E."/>
            <person name="Ayuso-Fernandez I."/>
            <person name="Pacheco R."/>
            <person name="Padilla G."/>
            <person name="Ferreira P."/>
            <person name="Barriuso J."/>
            <person name="Kellner H."/>
            <person name="Castanera R."/>
            <person name="Alfaro M."/>
            <person name="Ramirez L."/>
            <person name="Pisabarro A.G."/>
            <person name="Kuo A."/>
            <person name="Tritt A."/>
            <person name="Lipzen A."/>
            <person name="He G."/>
            <person name="Yan M."/>
            <person name="Ng V."/>
            <person name="Cullen D."/>
            <person name="Martin F."/>
            <person name="Rosso M.-N."/>
            <person name="Henrissat B."/>
            <person name="Hibbett D."/>
            <person name="Martinez A.T."/>
            <person name="Grigoriev I.V."/>
        </authorList>
    </citation>
    <scope>NUCLEOTIDE SEQUENCE</scope>
    <source>
        <strain evidence="2">CBS 247.69</strain>
    </source>
</reference>
<comment type="caution">
    <text evidence="2">The sequence shown here is derived from an EMBL/GenBank/DDBJ whole genome shotgun (WGS) entry which is preliminary data.</text>
</comment>
<gene>
    <name evidence="2" type="ORF">BDZ94DRAFT_1242561</name>
</gene>
<sequence length="98" mass="10608">MSSAPAITISYNLKPPAGVVAEGLSVSKSQQFPINAIPSEGQKQYYNSLHQAVEEARKQLGSELTAWRDAVGKGELKKETPKTLKYDADEEEGEGDQA</sequence>
<evidence type="ECO:0000313" key="3">
    <source>
        <dbReference type="Proteomes" id="UP000807353"/>
    </source>
</evidence>
<dbReference type="AlphaFoldDB" id="A0A9P6CRD9"/>
<dbReference type="Proteomes" id="UP000807353">
    <property type="component" value="Unassembled WGS sequence"/>
</dbReference>
<feature type="region of interest" description="Disordered" evidence="1">
    <location>
        <begin position="74"/>
        <end position="98"/>
    </location>
</feature>
<name>A0A9P6CRD9_9AGAR</name>
<accession>A0A9P6CRD9</accession>
<evidence type="ECO:0000313" key="2">
    <source>
        <dbReference type="EMBL" id="KAF9469508.1"/>
    </source>
</evidence>